<proteinExistence type="predicted"/>
<evidence type="ECO:0000313" key="2">
    <source>
        <dbReference type="Proteomes" id="UP001549076"/>
    </source>
</evidence>
<organism evidence="1 2">
    <name type="scientific">Aquamicrobium terrae</name>
    <dbReference type="NCBI Taxonomy" id="1324945"/>
    <lineage>
        <taxon>Bacteria</taxon>
        <taxon>Pseudomonadati</taxon>
        <taxon>Pseudomonadota</taxon>
        <taxon>Alphaproteobacteria</taxon>
        <taxon>Hyphomicrobiales</taxon>
        <taxon>Phyllobacteriaceae</taxon>
        <taxon>Aquamicrobium</taxon>
    </lineage>
</organism>
<gene>
    <name evidence="1" type="ORF">ABID37_002115</name>
</gene>
<dbReference type="Pfam" id="PF20339">
    <property type="entry name" value="DUF6634"/>
    <property type="match status" value="1"/>
</dbReference>
<dbReference type="RefSeq" id="WP_354194412.1">
    <property type="nucleotide sequence ID" value="NZ_JBEPML010000006.1"/>
</dbReference>
<reference evidence="1 2" key="1">
    <citation type="submission" date="2024-06" db="EMBL/GenBank/DDBJ databases">
        <title>Genomic Encyclopedia of Type Strains, Phase IV (KMG-IV): sequencing the most valuable type-strain genomes for metagenomic binning, comparative biology and taxonomic classification.</title>
        <authorList>
            <person name="Goeker M."/>
        </authorList>
    </citation>
    <scope>NUCLEOTIDE SEQUENCE [LARGE SCALE GENOMIC DNA]</scope>
    <source>
        <strain evidence="1 2">DSM 27865</strain>
    </source>
</reference>
<dbReference type="EMBL" id="JBEPML010000006">
    <property type="protein sequence ID" value="MET3791905.1"/>
    <property type="molecule type" value="Genomic_DNA"/>
</dbReference>
<name>A0ABV2MYN1_9HYPH</name>
<comment type="caution">
    <text evidence="1">The sequence shown here is derived from an EMBL/GenBank/DDBJ whole genome shotgun (WGS) entry which is preliminary data.</text>
</comment>
<dbReference type="InterPro" id="IPR046574">
    <property type="entry name" value="DUF6634"/>
</dbReference>
<evidence type="ECO:0000313" key="1">
    <source>
        <dbReference type="EMBL" id="MET3791905.1"/>
    </source>
</evidence>
<accession>A0ABV2MYN1</accession>
<protein>
    <submittedName>
        <fullName evidence="1">Uncharacterized protein</fullName>
    </submittedName>
</protein>
<keyword evidence="2" id="KW-1185">Reference proteome</keyword>
<sequence length="113" mass="12509">MVMFYPRKVEQGAGFDYQLARLIALADDMKEIRAGVPPEHLVVDAPILERWMLANRPAPCLAGLSFGHPLLPGEARPVATSDLCLIADDHSWARTLSRWYRLGRPADSPLGDS</sequence>
<dbReference type="Proteomes" id="UP001549076">
    <property type="component" value="Unassembled WGS sequence"/>
</dbReference>